<evidence type="ECO:0000313" key="2">
    <source>
        <dbReference type="Proteomes" id="UP000593966"/>
    </source>
</evidence>
<keyword evidence="1" id="KW-0645">Protease</keyword>
<keyword evidence="1" id="KW-0378">Hydrolase</keyword>
<dbReference type="GO" id="GO:0004180">
    <property type="term" value="F:carboxypeptidase activity"/>
    <property type="evidence" value="ECO:0007669"/>
    <property type="project" value="UniProtKB-KW"/>
</dbReference>
<keyword evidence="2" id="KW-1185">Reference proteome</keyword>
<reference evidence="1 2" key="1">
    <citation type="submission" date="2020-02" db="EMBL/GenBank/DDBJ databases">
        <title>Tigecycline-resistant Acinetobacter species from pigs and migratory birds.</title>
        <authorList>
            <person name="Chen C."/>
            <person name="Sun J."/>
            <person name="Liao X.-P."/>
            <person name="Liu Y.-H."/>
        </authorList>
    </citation>
    <scope>NUCLEOTIDE SEQUENCE [LARGE SCALE GENOMIC DNA]</scope>
    <source>
        <strain evidence="1 2">YH12207_T</strain>
    </source>
</reference>
<accession>A0A7S7AHC6</accession>
<dbReference type="AlphaFoldDB" id="A0A7S7AHC6"/>
<dbReference type="EMBL" id="CP048659">
    <property type="protein sequence ID" value="QOW45541.1"/>
    <property type="molecule type" value="Genomic_DNA"/>
</dbReference>
<evidence type="ECO:0000313" key="1">
    <source>
        <dbReference type="EMBL" id="QOW45541.1"/>
    </source>
</evidence>
<dbReference type="RefSeq" id="WP_180044793.1">
    <property type="nucleotide sequence ID" value="NZ_CP048659.1"/>
</dbReference>
<proteinExistence type="predicted"/>
<dbReference type="Proteomes" id="UP000593966">
    <property type="component" value="Chromosome"/>
</dbReference>
<name>A0A7S7AHC6_9GAMM</name>
<sequence>MKMIDIGMRSGVLEQYSNGLATNSELSLSGQVRLEGVPARARVVLFERSSSKVCYEAITDFQGRFTFIGLQPNKRFFALAFIRNNQYNAMIFDNLIAK</sequence>
<gene>
    <name evidence="1" type="ORF">G0028_06300</name>
</gene>
<protein>
    <submittedName>
        <fullName evidence="1">Carboxypeptidase regulatory-like domain-containing protein</fullName>
    </submittedName>
</protein>
<organism evidence="1 2">
    <name type="scientific">Acinetobacter piscicola</name>
    <dbReference type="NCBI Taxonomy" id="2006115"/>
    <lineage>
        <taxon>Bacteria</taxon>
        <taxon>Pseudomonadati</taxon>
        <taxon>Pseudomonadota</taxon>
        <taxon>Gammaproteobacteria</taxon>
        <taxon>Moraxellales</taxon>
        <taxon>Moraxellaceae</taxon>
        <taxon>Acinetobacter</taxon>
    </lineage>
</organism>
<keyword evidence="1" id="KW-0121">Carboxypeptidase</keyword>